<evidence type="ECO:0000259" key="3">
    <source>
        <dbReference type="PROSITE" id="PS50041"/>
    </source>
</evidence>
<dbReference type="InterPro" id="IPR016187">
    <property type="entry name" value="CTDL_fold"/>
</dbReference>
<evidence type="ECO:0000259" key="4">
    <source>
        <dbReference type="PROSITE" id="PS50825"/>
    </source>
</evidence>
<reference evidence="6 7" key="1">
    <citation type="submission" date="2019-10" db="EMBL/GenBank/DDBJ databases">
        <title>Prolixibacter strains distinguished by the presence of nitrate reductase genes were adept at nitrate-dependent anaerobic corrosion of metallic iron and carbon steel.</title>
        <authorList>
            <person name="Iino T."/>
            <person name="Shono N."/>
            <person name="Ito K."/>
            <person name="Nakamura R."/>
            <person name="Sueoka K."/>
            <person name="Harayama S."/>
            <person name="Ohkuma M."/>
        </authorList>
    </citation>
    <scope>NUCLEOTIDE SEQUENCE [LARGE SCALE GENOMIC DNA]</scope>
    <source>
        <strain evidence="6 7">JCM 13498</strain>
    </source>
</reference>
<evidence type="ECO:0000256" key="2">
    <source>
        <dbReference type="ARBA" id="ARBA00022737"/>
    </source>
</evidence>
<feature type="domain" description="HYR" evidence="4">
    <location>
        <begin position="175"/>
        <end position="255"/>
    </location>
</feature>
<protein>
    <recommendedName>
        <fullName evidence="8">HYR domain-containing protein</fullName>
    </recommendedName>
</protein>
<evidence type="ECO:0000313" key="7">
    <source>
        <dbReference type="Proteomes" id="UP000391834"/>
    </source>
</evidence>
<feature type="domain" description="PA14" evidence="5">
    <location>
        <begin position="267"/>
        <end position="513"/>
    </location>
</feature>
<gene>
    <name evidence="6" type="ORF">PbJCM13498_14030</name>
</gene>
<dbReference type="InterPro" id="IPR037524">
    <property type="entry name" value="PA14/GLEYA"/>
</dbReference>
<dbReference type="RefSeq" id="WP_153637573.1">
    <property type="nucleotide sequence ID" value="NZ_BLAX01000001.1"/>
</dbReference>
<dbReference type="SUPFAM" id="SSF56436">
    <property type="entry name" value="C-type lectin-like"/>
    <property type="match status" value="1"/>
</dbReference>
<dbReference type="InterPro" id="IPR016186">
    <property type="entry name" value="C-type_lectin-like/link_sf"/>
</dbReference>
<dbReference type="Pfam" id="PF02494">
    <property type="entry name" value="HYR"/>
    <property type="match status" value="2"/>
</dbReference>
<dbReference type="SMART" id="SM00034">
    <property type="entry name" value="CLECT"/>
    <property type="match status" value="1"/>
</dbReference>
<keyword evidence="1" id="KW-0430">Lectin</keyword>
<dbReference type="EMBL" id="BLAX01000001">
    <property type="protein sequence ID" value="GET32540.1"/>
    <property type="molecule type" value="Genomic_DNA"/>
</dbReference>
<dbReference type="Pfam" id="PF00059">
    <property type="entry name" value="Lectin_C"/>
    <property type="match status" value="1"/>
</dbReference>
<accession>A0A5M4AXA5</accession>
<dbReference type="PROSITE" id="PS50825">
    <property type="entry name" value="HYR"/>
    <property type="match status" value="2"/>
</dbReference>
<dbReference type="InterPro" id="IPR003410">
    <property type="entry name" value="HYR_dom"/>
</dbReference>
<dbReference type="OrthoDB" id="993885at2"/>
<dbReference type="PANTHER" id="PTHR22799:SF3">
    <property type="entry name" value="TETRANECTIN"/>
    <property type="match status" value="1"/>
</dbReference>
<proteinExistence type="predicted"/>
<dbReference type="Gene3D" id="3.10.100.10">
    <property type="entry name" value="Mannose-Binding Protein A, subunit A"/>
    <property type="match status" value="1"/>
</dbReference>
<name>A0A5M4AXA5_9BACT</name>
<evidence type="ECO:0000259" key="5">
    <source>
        <dbReference type="PROSITE" id="PS51820"/>
    </source>
</evidence>
<evidence type="ECO:0008006" key="8">
    <source>
        <dbReference type="Google" id="ProtNLM"/>
    </source>
</evidence>
<keyword evidence="2" id="KW-0677">Repeat</keyword>
<keyword evidence="7" id="KW-1185">Reference proteome</keyword>
<sequence length="803" mass="84741">MSNDLKLSIDAHKNVFDNGGHLATITSQAENDFLSPFAAAKDTDVWFGLTDAAQEGTFRWVTGEYYSATDPASYKNWNAGEPNNSSNNEDWAEMYGTNPSLNGKWNDQFNTDSRYFFLEFDGPRVVGEMQNEGDPTWYPAPAPGSAFSTGIHHMRFTATDASGNTSTREFDITVTESEPPTITAPTDVTVTADAGSCYATNVDLGTPVTDDNCGVKSVTNDAPTSFPEGTTTVTWTVTDKSGNTATDTQDVTVTSNGVISGDDQNTEGDNSWIGHIYNGTNFQDYYGYTTEPQEFDENFGGSQTCYDFSNSSGGGSIYTETFSVHYRMHTTTLDGIYLVDIGSDDGARLYVDNILVYTHWSNRGYGTPDAGILFSVNGDNHLLLDFYENGGGNRISFGNLQKVTDKLASGTTQSVCVNATANKIVGNDAFTDSPISSNTAYTVTYQWQESTDGTTFTDISGATAKDYTPPTTVAGKTYYQRILTISRTNPGMSTTTVATSVSDVAEITINPEVATPVFADGTTSTRCQGAGTVTYSATAANATTITYSLDNTSLTNGNTIDASTGEVTYADTWSGTSVITVSAEGCGGPKTATHTVTTTPSVGVPTPITVSAGSEPACPPEDGTLTTTYSTTATNSTGLVWSIDNLSAGSINSSTGEMTWAQGFSGTVKIKVEASGCNGPTMASRTVTIEDTEKPVIADLSDLSTSVCASDETASPQYEVVNGIGLPASRITDNCSSTFTITYTISGATTVTNGTGDASGTTFYEGTSTVTYYATDESGNISAGKSFTVTVDHKPNPGNVTTN</sequence>
<dbReference type="InterPro" id="IPR001304">
    <property type="entry name" value="C-type_lectin-like"/>
</dbReference>
<dbReference type="InterPro" id="IPR051663">
    <property type="entry name" value="CLec_Tetranectin-domain"/>
</dbReference>
<dbReference type="GO" id="GO:0005615">
    <property type="term" value="C:extracellular space"/>
    <property type="evidence" value="ECO:0007669"/>
    <property type="project" value="TreeGrafter"/>
</dbReference>
<dbReference type="AlphaFoldDB" id="A0A5M4AXA5"/>
<dbReference type="GO" id="GO:0030246">
    <property type="term" value="F:carbohydrate binding"/>
    <property type="evidence" value="ECO:0007669"/>
    <property type="project" value="UniProtKB-KW"/>
</dbReference>
<feature type="domain" description="HYR" evidence="4">
    <location>
        <begin position="690"/>
        <end position="793"/>
    </location>
</feature>
<evidence type="ECO:0000313" key="6">
    <source>
        <dbReference type="EMBL" id="GET32540.1"/>
    </source>
</evidence>
<dbReference type="PROSITE" id="PS50041">
    <property type="entry name" value="C_TYPE_LECTIN_2"/>
    <property type="match status" value="1"/>
</dbReference>
<dbReference type="Gene3D" id="2.60.40.2700">
    <property type="match status" value="1"/>
</dbReference>
<dbReference type="PROSITE" id="PS51820">
    <property type="entry name" value="PA14"/>
    <property type="match status" value="1"/>
</dbReference>
<organism evidence="6 7">
    <name type="scientific">Prolixibacter bellariivorans</name>
    <dbReference type="NCBI Taxonomy" id="314319"/>
    <lineage>
        <taxon>Bacteria</taxon>
        <taxon>Pseudomonadati</taxon>
        <taxon>Bacteroidota</taxon>
        <taxon>Bacteroidia</taxon>
        <taxon>Marinilabiliales</taxon>
        <taxon>Prolixibacteraceae</taxon>
        <taxon>Prolixibacter</taxon>
    </lineage>
</organism>
<feature type="domain" description="C-type lectin" evidence="3">
    <location>
        <begin position="19"/>
        <end position="119"/>
    </location>
</feature>
<dbReference type="PANTHER" id="PTHR22799">
    <property type="entry name" value="TETRANECTIN-RELATED"/>
    <property type="match status" value="1"/>
</dbReference>
<dbReference type="Proteomes" id="UP000391834">
    <property type="component" value="Unassembled WGS sequence"/>
</dbReference>
<evidence type="ECO:0000256" key="1">
    <source>
        <dbReference type="ARBA" id="ARBA00022734"/>
    </source>
</evidence>
<comment type="caution">
    <text evidence="6">The sequence shown here is derived from an EMBL/GenBank/DDBJ whole genome shotgun (WGS) entry which is preliminary data.</text>
</comment>